<dbReference type="OrthoDB" id="268033at2759"/>
<accession>A0A0N1IHA9</accession>
<dbReference type="AlphaFoldDB" id="A0A0N1IHA9"/>
<sequence length="695" mass="72380">MDRSCTPPRQSERLPVVPAAFSCMNATVAADKEVSSFNASTGADVHPRRLSPLPPESCPSSSSIVLLSFSGQEEEASDGRHYTKPPVDHSCTLPNASASHAVGETGNTAKTMLSAAAPAPRLTQERLEVLRSVAVDEPSLARRVHTGEELDGGSERGTVSAHRGFHRHDRLLDWLSTAISATTSPACLPSSGKVEQGELDMAAARCPGGSYTYTSSPSHTPPRLTAPPEDPPSTVSSITNRADAATREQLWCAFEAVTPVRKTLPFVGPCDHGDANCHSSAPSISRADRHHGHRHHGDVYASAHTAPVRRRHAQCTPPVVPSPAQRSAGTTPPRVAPLVVASSPPVRPPCVCLGRPSQLASFITSPSTAVESHHRMCRRQNIKVTAGKSVAAQMMPSAGGCTLLAGKSGSGGNNRGGDQKSSPPPTSCCASTDGAAHHVTLRICTLSGFTLRVAVDRRLPVSLLADRVAQYIHAHREHVQLKYAKTGAVFDAAAADDGFSTARASSTAALRLCDLPNLAEADVFIVLLRSQAATLTGLSSSASPPLLHQSSPSASRRAAKRRLTDDSSHAMPIRKSGPAAAVAQSSSPHHSRRRMSSPPSCDSDPQPCHHRHQGSKGSTCIVNRVSLSPQSTPSRPSASVAGLGSSRSNAAGGGGVGVQSSLSLGGSKAAANRGGRELLGSYCFPPLAGASPSPR</sequence>
<proteinExistence type="predicted"/>
<feature type="compositionally biased region" description="Polar residues" evidence="1">
    <location>
        <begin position="615"/>
        <end position="637"/>
    </location>
</feature>
<feature type="region of interest" description="Disordered" evidence="1">
    <location>
        <begin position="409"/>
        <end position="429"/>
    </location>
</feature>
<feature type="region of interest" description="Disordered" evidence="1">
    <location>
        <begin position="210"/>
        <end position="237"/>
    </location>
</feature>
<evidence type="ECO:0000313" key="2">
    <source>
        <dbReference type="EMBL" id="KPI82813.1"/>
    </source>
</evidence>
<evidence type="ECO:0000313" key="3">
    <source>
        <dbReference type="Proteomes" id="UP000038009"/>
    </source>
</evidence>
<name>A0A0N1IHA9_LEPSE</name>
<feature type="compositionally biased region" description="Low complexity" evidence="1">
    <location>
        <begin position="538"/>
        <end position="556"/>
    </location>
</feature>
<feature type="region of interest" description="Disordered" evidence="1">
    <location>
        <begin position="39"/>
        <end position="100"/>
    </location>
</feature>
<protein>
    <submittedName>
        <fullName evidence="2">Uncharacterized protein</fullName>
    </submittedName>
</protein>
<evidence type="ECO:0000256" key="1">
    <source>
        <dbReference type="SAM" id="MobiDB-lite"/>
    </source>
</evidence>
<dbReference type="VEuPathDB" id="TriTrypDB:Lsey_0526_0010"/>
<feature type="compositionally biased region" description="Low complexity" evidence="1">
    <location>
        <begin position="641"/>
        <end position="650"/>
    </location>
</feature>
<feature type="compositionally biased region" description="Low complexity" evidence="1">
    <location>
        <begin position="658"/>
        <end position="667"/>
    </location>
</feature>
<feature type="compositionally biased region" description="Low complexity" evidence="1">
    <location>
        <begin position="596"/>
        <end position="606"/>
    </location>
</feature>
<dbReference type="Proteomes" id="UP000038009">
    <property type="component" value="Unassembled WGS sequence"/>
</dbReference>
<feature type="region of interest" description="Disordered" evidence="1">
    <location>
        <begin position="538"/>
        <end position="672"/>
    </location>
</feature>
<feature type="compositionally biased region" description="Low complexity" evidence="1">
    <location>
        <begin position="58"/>
        <end position="70"/>
    </location>
</feature>
<dbReference type="EMBL" id="LJSK01000526">
    <property type="protein sequence ID" value="KPI82813.1"/>
    <property type="molecule type" value="Genomic_DNA"/>
</dbReference>
<organism evidence="2 3">
    <name type="scientific">Leptomonas seymouri</name>
    <dbReference type="NCBI Taxonomy" id="5684"/>
    <lineage>
        <taxon>Eukaryota</taxon>
        <taxon>Discoba</taxon>
        <taxon>Euglenozoa</taxon>
        <taxon>Kinetoplastea</taxon>
        <taxon>Metakinetoplastina</taxon>
        <taxon>Trypanosomatida</taxon>
        <taxon>Trypanosomatidae</taxon>
        <taxon>Leishmaniinae</taxon>
        <taxon>Leptomonas</taxon>
    </lineage>
</organism>
<comment type="caution">
    <text evidence="2">The sequence shown here is derived from an EMBL/GenBank/DDBJ whole genome shotgun (WGS) entry which is preliminary data.</text>
</comment>
<reference evidence="2 3" key="1">
    <citation type="journal article" date="2015" name="PLoS Pathog.">
        <title>Leptomonas seymouri: Adaptations to the Dixenous Life Cycle Analyzed by Genome Sequencing, Transcriptome Profiling and Co-infection with Leishmania donovani.</title>
        <authorList>
            <person name="Kraeva N."/>
            <person name="Butenko A."/>
            <person name="Hlavacova J."/>
            <person name="Kostygov A."/>
            <person name="Myskova J."/>
            <person name="Grybchuk D."/>
            <person name="Lestinova T."/>
            <person name="Votypka J."/>
            <person name="Volf P."/>
            <person name="Opperdoes F."/>
            <person name="Flegontov P."/>
            <person name="Lukes J."/>
            <person name="Yurchenko V."/>
        </authorList>
    </citation>
    <scope>NUCLEOTIDE SEQUENCE [LARGE SCALE GENOMIC DNA]</scope>
    <source>
        <strain evidence="2 3">ATCC 30220</strain>
    </source>
</reference>
<keyword evidence="3" id="KW-1185">Reference proteome</keyword>
<gene>
    <name evidence="2" type="ORF">ABL78_8173</name>
</gene>
<feature type="compositionally biased region" description="Low complexity" evidence="1">
    <location>
        <begin position="210"/>
        <end position="222"/>
    </location>
</feature>